<evidence type="ECO:0000313" key="7">
    <source>
        <dbReference type="Proteomes" id="UP001595722"/>
    </source>
</evidence>
<reference evidence="7" key="1">
    <citation type="journal article" date="2019" name="Int. J. Syst. Evol. Microbiol.">
        <title>The Global Catalogue of Microorganisms (GCM) 10K type strain sequencing project: providing services to taxonomists for standard genome sequencing and annotation.</title>
        <authorList>
            <consortium name="The Broad Institute Genomics Platform"/>
            <consortium name="The Broad Institute Genome Sequencing Center for Infectious Disease"/>
            <person name="Wu L."/>
            <person name="Ma J."/>
        </authorList>
    </citation>
    <scope>NUCLEOTIDE SEQUENCE [LARGE SCALE GENOMIC DNA]</scope>
    <source>
        <strain evidence="7">KCTC 42424</strain>
    </source>
</reference>
<accession>A0ABV7VWL4</accession>
<dbReference type="GO" id="GO:0032259">
    <property type="term" value="P:methylation"/>
    <property type="evidence" value="ECO:0007669"/>
    <property type="project" value="UniProtKB-KW"/>
</dbReference>
<dbReference type="PANTHER" id="PTHR42786">
    <property type="entry name" value="TRNA/RRNA METHYLTRANSFERASE"/>
    <property type="match status" value="1"/>
</dbReference>
<organism evidence="6 7">
    <name type="scientific">Bacterioplanoides pacificum</name>
    <dbReference type="NCBI Taxonomy" id="1171596"/>
    <lineage>
        <taxon>Bacteria</taxon>
        <taxon>Pseudomonadati</taxon>
        <taxon>Pseudomonadota</taxon>
        <taxon>Gammaproteobacteria</taxon>
        <taxon>Oceanospirillales</taxon>
        <taxon>Oceanospirillaceae</taxon>
        <taxon>Bacterioplanoides</taxon>
    </lineage>
</organism>
<dbReference type="Pfam" id="PF00588">
    <property type="entry name" value="SpoU_methylase"/>
    <property type="match status" value="1"/>
</dbReference>
<dbReference type="InterPro" id="IPR004384">
    <property type="entry name" value="RNA_MeTrfase_TrmJ/LasT"/>
</dbReference>
<dbReference type="Gene3D" id="3.40.1280.10">
    <property type="match status" value="1"/>
</dbReference>
<proteinExistence type="inferred from homology"/>
<dbReference type="GO" id="GO:0008168">
    <property type="term" value="F:methyltransferase activity"/>
    <property type="evidence" value="ECO:0007669"/>
    <property type="project" value="UniProtKB-KW"/>
</dbReference>
<dbReference type="InterPro" id="IPR029026">
    <property type="entry name" value="tRNA_m1G_MTases_N"/>
</dbReference>
<name>A0ABV7VWL4_9GAMM</name>
<keyword evidence="4" id="KW-0949">S-adenosyl-L-methionine</keyword>
<dbReference type="RefSeq" id="WP_376868134.1">
    <property type="nucleotide sequence ID" value="NZ_JBHRYB010000016.1"/>
</dbReference>
<dbReference type="InterPro" id="IPR001537">
    <property type="entry name" value="SpoU_MeTrfase"/>
</dbReference>
<dbReference type="InterPro" id="IPR029028">
    <property type="entry name" value="Alpha/beta_knot_MTases"/>
</dbReference>
<evidence type="ECO:0000313" key="6">
    <source>
        <dbReference type="EMBL" id="MFC3681619.1"/>
    </source>
</evidence>
<dbReference type="Proteomes" id="UP001595722">
    <property type="component" value="Unassembled WGS sequence"/>
</dbReference>
<keyword evidence="2 6" id="KW-0489">Methyltransferase</keyword>
<sequence>MNKTKVTIGLTNPKSPSNVGSVMRAAGCLGADEVYYTGRRYDIAAKFSTDTQNISDKILLQGVESLIDCADPQAKIVCVELVEGATCLPDFKHPQNAHYIFGPEDGNISQAIIDQADEVVYLPTIGCLNLAATVNVVLYDRVSKADLSFAGDDLIRASRDVNNRAKVKR</sequence>
<dbReference type="SUPFAM" id="SSF75217">
    <property type="entry name" value="alpha/beta knot"/>
    <property type="match status" value="1"/>
</dbReference>
<comment type="similarity">
    <text evidence="1">Belongs to the class IV-like SAM-binding methyltransferase superfamily. RNA methyltransferase TrmH family.</text>
</comment>
<dbReference type="PANTHER" id="PTHR42786:SF6">
    <property type="entry name" value="TRNA_RRNA METHYLTRANSFERASE SPOU TYPE DOMAIN-CONTAINING PROTEIN"/>
    <property type="match status" value="1"/>
</dbReference>
<gene>
    <name evidence="6" type="ORF">ACFOMG_16055</name>
</gene>
<protein>
    <submittedName>
        <fullName evidence="6">RNA methyltransferase</fullName>
    </submittedName>
</protein>
<evidence type="ECO:0000256" key="4">
    <source>
        <dbReference type="ARBA" id="ARBA00022691"/>
    </source>
</evidence>
<evidence type="ECO:0000256" key="1">
    <source>
        <dbReference type="ARBA" id="ARBA00007228"/>
    </source>
</evidence>
<evidence type="ECO:0000256" key="3">
    <source>
        <dbReference type="ARBA" id="ARBA00022679"/>
    </source>
</evidence>
<feature type="domain" description="tRNA/rRNA methyltransferase SpoU type" evidence="5">
    <location>
        <begin position="6"/>
        <end position="139"/>
    </location>
</feature>
<keyword evidence="3" id="KW-0808">Transferase</keyword>
<comment type="caution">
    <text evidence="6">The sequence shown here is derived from an EMBL/GenBank/DDBJ whole genome shotgun (WGS) entry which is preliminary data.</text>
</comment>
<evidence type="ECO:0000259" key="5">
    <source>
        <dbReference type="Pfam" id="PF00588"/>
    </source>
</evidence>
<dbReference type="EMBL" id="JBHRYB010000016">
    <property type="protein sequence ID" value="MFC3681619.1"/>
    <property type="molecule type" value="Genomic_DNA"/>
</dbReference>
<dbReference type="CDD" id="cd18098">
    <property type="entry name" value="SpoU-like"/>
    <property type="match status" value="1"/>
</dbReference>
<evidence type="ECO:0000256" key="2">
    <source>
        <dbReference type="ARBA" id="ARBA00022603"/>
    </source>
</evidence>
<keyword evidence="7" id="KW-1185">Reference proteome</keyword>